<evidence type="ECO:0000256" key="13">
    <source>
        <dbReference type="SAM" id="SignalP"/>
    </source>
</evidence>
<keyword evidence="3 11" id="KW-0813">Transport</keyword>
<gene>
    <name evidence="16" type="ORF">GCM10022277_03340</name>
</gene>
<keyword evidence="8 11" id="KW-0472">Membrane</keyword>
<keyword evidence="5 11" id="KW-0812">Transmembrane</keyword>
<evidence type="ECO:0000256" key="1">
    <source>
        <dbReference type="ARBA" id="ARBA00004571"/>
    </source>
</evidence>
<keyword evidence="6 13" id="KW-0732">Signal</keyword>
<evidence type="ECO:0000256" key="8">
    <source>
        <dbReference type="ARBA" id="ARBA00023136"/>
    </source>
</evidence>
<accession>A0ABP7M181</accession>
<evidence type="ECO:0000256" key="3">
    <source>
        <dbReference type="ARBA" id="ARBA00022448"/>
    </source>
</evidence>
<keyword evidence="7 12" id="KW-0798">TonB box</keyword>
<feature type="signal peptide" evidence="13">
    <location>
        <begin position="1"/>
        <end position="21"/>
    </location>
</feature>
<protein>
    <submittedName>
        <fullName evidence="16">TonB-dependent receptor</fullName>
    </submittedName>
</protein>
<dbReference type="InterPro" id="IPR012910">
    <property type="entry name" value="Plug_dom"/>
</dbReference>
<dbReference type="PANTHER" id="PTHR30069:SF29">
    <property type="entry name" value="HEMOGLOBIN AND HEMOGLOBIN-HAPTOGLOBIN-BINDING PROTEIN 1-RELATED"/>
    <property type="match status" value="1"/>
</dbReference>
<evidence type="ECO:0000256" key="5">
    <source>
        <dbReference type="ARBA" id="ARBA00022692"/>
    </source>
</evidence>
<dbReference type="InterPro" id="IPR039426">
    <property type="entry name" value="TonB-dep_rcpt-like"/>
</dbReference>
<dbReference type="Gene3D" id="2.170.130.10">
    <property type="entry name" value="TonB-dependent receptor, plug domain"/>
    <property type="match status" value="1"/>
</dbReference>
<dbReference type="Pfam" id="PF07715">
    <property type="entry name" value="Plug"/>
    <property type="match status" value="1"/>
</dbReference>
<keyword evidence="4 11" id="KW-1134">Transmembrane beta strand</keyword>
<dbReference type="InterPro" id="IPR000531">
    <property type="entry name" value="Beta-barrel_TonB"/>
</dbReference>
<dbReference type="SUPFAM" id="SSF56935">
    <property type="entry name" value="Porins"/>
    <property type="match status" value="1"/>
</dbReference>
<dbReference type="Proteomes" id="UP001501565">
    <property type="component" value="Unassembled WGS sequence"/>
</dbReference>
<sequence length="655" mass="73886">MCIRLFFSVLVFLLHSTQVVADSEPDEDFFDLPLEALGEIEVITSSRQKETVSQSPSIISVLTRKDIENLGANTLYEALSFVPGITLTETYFGYTAINVRGTLQPHHNNKVLVMINDHPTFETVTGSSHLEFMPLHMIERVEIIRGPGSALYGTNALSGVINIITRDGASLNSTELYTRIGQNNHGYAELISQAGPLLISASTQKDNGYDYNDTIDELGEPVNLDYQNDLTNLFIDFTQNDFRLNVGYFKQTKMKYGVWPQVQQAGTHEFSAYYIDAKYNWQFENGVLSTRLRHDQNSRQTDGGNLIDPFTPNRSNYNSTLDTQSSMWAFDLNYEWHIQPGMSLISGLEIEHDKSEPYSVTFNDTGADNQLTPYYGEIRTTNKSIFTQWKWQANDQLSLIAGGRLNHNEDAGISDFVPRLGAVYSLSPDTRIKLLYGEAFRNPDYLERYSESNVILGDQSLDREKIKTLDLGIDTQWKTLALRINAFYQQLEEGIVRQPPMNGASATYVNGNDVNIWGLESELKYSLNKQLSGFVNISYKEGQDSQNNGLEYIAHIQGNASVAYKASKYWGASANAQYIGDKAYTTNDGTSGKVNDYLLLNTNLSYQPSERYKFTGKIKNLLDESYTYPEYIRTNLVETPGGPGRSYYFEAAVFF</sequence>
<evidence type="ECO:0000259" key="14">
    <source>
        <dbReference type="Pfam" id="PF00593"/>
    </source>
</evidence>
<dbReference type="PANTHER" id="PTHR30069">
    <property type="entry name" value="TONB-DEPENDENT OUTER MEMBRANE RECEPTOR"/>
    <property type="match status" value="1"/>
</dbReference>
<evidence type="ECO:0000313" key="17">
    <source>
        <dbReference type="Proteomes" id="UP001501565"/>
    </source>
</evidence>
<dbReference type="EMBL" id="BAABBN010000004">
    <property type="protein sequence ID" value="GAA3911984.1"/>
    <property type="molecule type" value="Genomic_DNA"/>
</dbReference>
<feature type="chain" id="PRO_5045864507" evidence="13">
    <location>
        <begin position="22"/>
        <end position="655"/>
    </location>
</feature>
<proteinExistence type="inferred from homology"/>
<dbReference type="Pfam" id="PF00593">
    <property type="entry name" value="TonB_dep_Rec_b-barrel"/>
    <property type="match status" value="1"/>
</dbReference>
<dbReference type="Gene3D" id="2.40.170.20">
    <property type="entry name" value="TonB-dependent receptor, beta-barrel domain"/>
    <property type="match status" value="1"/>
</dbReference>
<feature type="domain" description="TonB-dependent receptor-like beta-barrel" evidence="14">
    <location>
        <begin position="209"/>
        <end position="621"/>
    </location>
</feature>
<evidence type="ECO:0000256" key="6">
    <source>
        <dbReference type="ARBA" id="ARBA00022729"/>
    </source>
</evidence>
<evidence type="ECO:0000256" key="7">
    <source>
        <dbReference type="ARBA" id="ARBA00023077"/>
    </source>
</evidence>
<evidence type="ECO:0000256" key="12">
    <source>
        <dbReference type="RuleBase" id="RU003357"/>
    </source>
</evidence>
<comment type="similarity">
    <text evidence="2">Belongs to the TonB-dependent receptor family. Hemoglobin/haptoglobin binding protein subfamily.</text>
</comment>
<feature type="domain" description="TonB-dependent receptor plug" evidence="15">
    <location>
        <begin position="52"/>
        <end position="160"/>
    </location>
</feature>
<dbReference type="CDD" id="cd01347">
    <property type="entry name" value="ligand_gated_channel"/>
    <property type="match status" value="1"/>
</dbReference>
<dbReference type="RefSeq" id="WP_344794815.1">
    <property type="nucleotide sequence ID" value="NZ_BAABBN010000004.1"/>
</dbReference>
<evidence type="ECO:0000256" key="4">
    <source>
        <dbReference type="ARBA" id="ARBA00022452"/>
    </source>
</evidence>
<keyword evidence="10 11" id="KW-0998">Cell outer membrane</keyword>
<evidence type="ECO:0000256" key="2">
    <source>
        <dbReference type="ARBA" id="ARBA00008143"/>
    </source>
</evidence>
<evidence type="ECO:0000259" key="15">
    <source>
        <dbReference type="Pfam" id="PF07715"/>
    </source>
</evidence>
<keyword evidence="17" id="KW-1185">Reference proteome</keyword>
<comment type="subcellular location">
    <subcellularLocation>
        <location evidence="1 11">Cell outer membrane</location>
        <topology evidence="1 11">Multi-pass membrane protein</topology>
    </subcellularLocation>
</comment>
<dbReference type="PROSITE" id="PS52016">
    <property type="entry name" value="TONB_DEPENDENT_REC_3"/>
    <property type="match status" value="1"/>
</dbReference>
<name>A0ABP7M181_9GAMM</name>
<organism evidence="16 17">
    <name type="scientific">Litoribacillus peritrichatus</name>
    <dbReference type="NCBI Taxonomy" id="718191"/>
    <lineage>
        <taxon>Bacteria</taxon>
        <taxon>Pseudomonadati</taxon>
        <taxon>Pseudomonadota</taxon>
        <taxon>Gammaproteobacteria</taxon>
        <taxon>Oceanospirillales</taxon>
        <taxon>Oceanospirillaceae</taxon>
        <taxon>Litoribacillus</taxon>
    </lineage>
</organism>
<keyword evidence="9 16" id="KW-0675">Receptor</keyword>
<evidence type="ECO:0000256" key="9">
    <source>
        <dbReference type="ARBA" id="ARBA00023170"/>
    </source>
</evidence>
<evidence type="ECO:0000256" key="11">
    <source>
        <dbReference type="PROSITE-ProRule" id="PRU01360"/>
    </source>
</evidence>
<reference evidence="17" key="1">
    <citation type="journal article" date="2019" name="Int. J. Syst. Evol. Microbiol.">
        <title>The Global Catalogue of Microorganisms (GCM) 10K type strain sequencing project: providing services to taxonomists for standard genome sequencing and annotation.</title>
        <authorList>
            <consortium name="The Broad Institute Genomics Platform"/>
            <consortium name="The Broad Institute Genome Sequencing Center for Infectious Disease"/>
            <person name="Wu L."/>
            <person name="Ma J."/>
        </authorList>
    </citation>
    <scope>NUCLEOTIDE SEQUENCE [LARGE SCALE GENOMIC DNA]</scope>
    <source>
        <strain evidence="17">JCM 17551</strain>
    </source>
</reference>
<dbReference type="InterPro" id="IPR037066">
    <property type="entry name" value="Plug_dom_sf"/>
</dbReference>
<evidence type="ECO:0000256" key="10">
    <source>
        <dbReference type="ARBA" id="ARBA00023237"/>
    </source>
</evidence>
<evidence type="ECO:0000313" key="16">
    <source>
        <dbReference type="EMBL" id="GAA3911984.1"/>
    </source>
</evidence>
<comment type="caution">
    <text evidence="16">The sequence shown here is derived from an EMBL/GenBank/DDBJ whole genome shotgun (WGS) entry which is preliminary data.</text>
</comment>
<dbReference type="InterPro" id="IPR036942">
    <property type="entry name" value="Beta-barrel_TonB_sf"/>
</dbReference>